<dbReference type="InterPro" id="IPR005152">
    <property type="entry name" value="Lipase_secreted"/>
</dbReference>
<dbReference type="AlphaFoldDB" id="A0A367PB15"/>
<dbReference type="PANTHER" id="PTHR34853:SF1">
    <property type="entry name" value="LIPASE 5"/>
    <property type="match status" value="1"/>
</dbReference>
<dbReference type="EMBL" id="QDHA01000084">
    <property type="protein sequence ID" value="RCJ05040.1"/>
    <property type="molecule type" value="Genomic_DNA"/>
</dbReference>
<evidence type="ECO:0000313" key="2">
    <source>
        <dbReference type="Proteomes" id="UP000253501"/>
    </source>
</evidence>
<evidence type="ECO:0000313" key="1">
    <source>
        <dbReference type="EMBL" id="RCJ05040.1"/>
    </source>
</evidence>
<dbReference type="Gene3D" id="3.40.50.1820">
    <property type="entry name" value="alpha/beta hydrolase"/>
    <property type="match status" value="1"/>
</dbReference>
<dbReference type="Pfam" id="PF03583">
    <property type="entry name" value="LIP"/>
    <property type="match status" value="1"/>
</dbReference>
<sequence>MTRRTARPLWIRVMSRAPGMALAGGAARAVLAIAMALCVLAGAPALAGPLDDPRSDAFYTPPQPMPSGPHGTLIRSRPFIPVGLLAYGWQVMYKSNDVNGLPIAITGTVLVPFTPWLSGPRPVIAWAPGTQGQADNCAPSHQYALSTEYEATIAGATPATLARGWAIAMTDYQGLGTPGDHTWGIGKAEGQAVLDAALAAQQLSGAGLSANAPVGIMGYSQGGHAAAFAAELQPAYAPGLNVRGVAAGAGPFSIADVYANVNGGPFGGVGPIALMGLNAAYPELGLSSILTPYGQSVIADFRGTKCLLDVTASYPFLSDSVLVQAPAILNRADWLARMAQNQSGNGVPAVPALVYAGTLDEIIPFGQNQKLFAAWCARGGNVAFRTIGATEHATGLLLGLPVALDWMTQRFGSVPAVSECP</sequence>
<comment type="caution">
    <text evidence="1">The sequence shown here is derived from an EMBL/GenBank/DDBJ whole genome shotgun (WGS) entry which is preliminary data.</text>
</comment>
<dbReference type="RefSeq" id="WP_114134834.1">
    <property type="nucleotide sequence ID" value="NZ_CP068436.1"/>
</dbReference>
<protein>
    <recommendedName>
        <fullName evidence="3">Secretory lipase</fullName>
    </recommendedName>
</protein>
<organism evidence="1 2">
    <name type="scientific">Cupriavidus necator</name>
    <name type="common">Alcaligenes eutrophus</name>
    <name type="synonym">Ralstonia eutropha</name>
    <dbReference type="NCBI Taxonomy" id="106590"/>
    <lineage>
        <taxon>Bacteria</taxon>
        <taxon>Pseudomonadati</taxon>
        <taxon>Pseudomonadota</taxon>
        <taxon>Betaproteobacteria</taxon>
        <taxon>Burkholderiales</taxon>
        <taxon>Burkholderiaceae</taxon>
        <taxon>Cupriavidus</taxon>
    </lineage>
</organism>
<dbReference type="GO" id="GO:0004806">
    <property type="term" value="F:triacylglycerol lipase activity"/>
    <property type="evidence" value="ECO:0007669"/>
    <property type="project" value="InterPro"/>
</dbReference>
<dbReference type="GO" id="GO:0016042">
    <property type="term" value="P:lipid catabolic process"/>
    <property type="evidence" value="ECO:0007669"/>
    <property type="project" value="InterPro"/>
</dbReference>
<dbReference type="SUPFAM" id="SSF53474">
    <property type="entry name" value="alpha/beta-Hydrolases"/>
    <property type="match status" value="1"/>
</dbReference>
<dbReference type="Gene3D" id="1.10.260.130">
    <property type="match status" value="1"/>
</dbReference>
<evidence type="ECO:0008006" key="3">
    <source>
        <dbReference type="Google" id="ProtNLM"/>
    </source>
</evidence>
<proteinExistence type="predicted"/>
<dbReference type="InterPro" id="IPR029058">
    <property type="entry name" value="AB_hydrolase_fold"/>
</dbReference>
<accession>A0A367PB15</accession>
<name>A0A367PB15_CUPNE</name>
<dbReference type="PANTHER" id="PTHR34853">
    <property type="match status" value="1"/>
</dbReference>
<gene>
    <name evidence="1" type="ORF">DDK22_28520</name>
</gene>
<dbReference type="Proteomes" id="UP000253501">
    <property type="component" value="Unassembled WGS sequence"/>
</dbReference>
<reference evidence="1 2" key="1">
    <citation type="submission" date="2018-04" db="EMBL/GenBank/DDBJ databases">
        <title>Cupriavidus necator CR12 genome sequencing and assembly.</title>
        <authorList>
            <person name="Ben Fekih I."/>
            <person name="Mazhar H.S."/>
            <person name="Bello S.K."/>
            <person name="Rensing C."/>
        </authorList>
    </citation>
    <scope>NUCLEOTIDE SEQUENCE [LARGE SCALE GENOMIC DNA]</scope>
    <source>
        <strain evidence="1 2">CR12</strain>
    </source>
</reference>
<dbReference type="PIRSF" id="PIRSF029171">
    <property type="entry name" value="Esterase_LipA"/>
    <property type="match status" value="1"/>
</dbReference>